<comment type="function">
    <text evidence="1 10">Controls the rotational direction of flagella during chemotaxis.</text>
</comment>
<feature type="transmembrane region" description="Helical" evidence="10">
    <location>
        <begin position="22"/>
        <end position="43"/>
    </location>
</feature>
<dbReference type="OrthoDB" id="9799777at2"/>
<protein>
    <recommendedName>
        <fullName evidence="10">Flagellar protein FliL</fullName>
    </recommendedName>
</protein>
<sequence>MAADEKDTQPEQGGKKKSKLKLIIIILLLLVLLGGGGAAYFLFLKPNPNQAAQPAAAASAAPEAAPSEAIAQIGELYPLESFVVNLADPGGTRYLRVTLQIELTAVKGLKEEIDKRVPQIRDAIITILSSKRYEEINSAQGKMIMKQQIMRRINSLLAAGQIANVYVTEFVIQ</sequence>
<keyword evidence="11" id="KW-0966">Cell projection</keyword>
<organism evidence="11 12">
    <name type="scientific">Geovibrio thiophilus</name>
    <dbReference type="NCBI Taxonomy" id="139438"/>
    <lineage>
        <taxon>Bacteria</taxon>
        <taxon>Pseudomonadati</taxon>
        <taxon>Deferribacterota</taxon>
        <taxon>Deferribacteres</taxon>
        <taxon>Deferribacterales</taxon>
        <taxon>Geovibrionaceae</taxon>
        <taxon>Geovibrio</taxon>
    </lineage>
</organism>
<keyword evidence="5 10" id="KW-0145">Chemotaxis</keyword>
<evidence type="ECO:0000313" key="12">
    <source>
        <dbReference type="Proteomes" id="UP000287502"/>
    </source>
</evidence>
<evidence type="ECO:0000256" key="9">
    <source>
        <dbReference type="ARBA" id="ARBA00023136"/>
    </source>
</evidence>
<evidence type="ECO:0000256" key="5">
    <source>
        <dbReference type="ARBA" id="ARBA00022500"/>
    </source>
</evidence>
<evidence type="ECO:0000256" key="1">
    <source>
        <dbReference type="ARBA" id="ARBA00002254"/>
    </source>
</evidence>
<gene>
    <name evidence="11" type="ORF">EP073_02920</name>
</gene>
<dbReference type="EMBL" id="CP035108">
    <property type="protein sequence ID" value="QAR32387.1"/>
    <property type="molecule type" value="Genomic_DNA"/>
</dbReference>
<dbReference type="Pfam" id="PF03748">
    <property type="entry name" value="FliL"/>
    <property type="match status" value="1"/>
</dbReference>
<keyword evidence="8 10" id="KW-1133">Transmembrane helix</keyword>
<dbReference type="KEGG" id="gtl:EP073_02920"/>
<keyword evidence="11" id="KW-0969">Cilium</keyword>
<evidence type="ECO:0000313" key="11">
    <source>
        <dbReference type="EMBL" id="QAR32387.1"/>
    </source>
</evidence>
<reference evidence="11 12" key="1">
    <citation type="submission" date="2019-01" db="EMBL/GenBank/DDBJ databases">
        <title>Geovibrio thiophilus DSM 11263, complete genome.</title>
        <authorList>
            <person name="Spring S."/>
            <person name="Bunk B."/>
            <person name="Sproer C."/>
        </authorList>
    </citation>
    <scope>NUCLEOTIDE SEQUENCE [LARGE SCALE GENOMIC DNA]</scope>
    <source>
        <strain evidence="11 12">DSM 11263</strain>
    </source>
</reference>
<keyword evidence="7 10" id="KW-0283">Flagellar rotation</keyword>
<keyword evidence="4 10" id="KW-1003">Cell membrane</keyword>
<proteinExistence type="inferred from homology"/>
<keyword evidence="11" id="KW-0282">Flagellum</keyword>
<dbReference type="GO" id="GO:0005886">
    <property type="term" value="C:plasma membrane"/>
    <property type="evidence" value="ECO:0007669"/>
    <property type="project" value="UniProtKB-SubCell"/>
</dbReference>
<evidence type="ECO:0000256" key="8">
    <source>
        <dbReference type="ARBA" id="ARBA00022989"/>
    </source>
</evidence>
<dbReference type="GO" id="GO:0071978">
    <property type="term" value="P:bacterial-type flagellum-dependent swarming motility"/>
    <property type="evidence" value="ECO:0007669"/>
    <property type="project" value="TreeGrafter"/>
</dbReference>
<evidence type="ECO:0000256" key="7">
    <source>
        <dbReference type="ARBA" id="ARBA00022779"/>
    </source>
</evidence>
<keyword evidence="9 10" id="KW-0472">Membrane</keyword>
<comment type="similarity">
    <text evidence="3 10">Belongs to the FliL family.</text>
</comment>
<dbReference type="Proteomes" id="UP000287502">
    <property type="component" value="Chromosome"/>
</dbReference>
<dbReference type="AlphaFoldDB" id="A0A410JW04"/>
<dbReference type="PANTHER" id="PTHR35091:SF2">
    <property type="entry name" value="FLAGELLAR PROTEIN FLIL"/>
    <property type="match status" value="1"/>
</dbReference>
<evidence type="ECO:0000256" key="4">
    <source>
        <dbReference type="ARBA" id="ARBA00022475"/>
    </source>
</evidence>
<evidence type="ECO:0000256" key="6">
    <source>
        <dbReference type="ARBA" id="ARBA00022692"/>
    </source>
</evidence>
<keyword evidence="12" id="KW-1185">Reference proteome</keyword>
<accession>A0A410JW04</accession>
<dbReference type="GO" id="GO:0006935">
    <property type="term" value="P:chemotaxis"/>
    <property type="evidence" value="ECO:0007669"/>
    <property type="project" value="UniProtKB-KW"/>
</dbReference>
<dbReference type="InterPro" id="IPR005503">
    <property type="entry name" value="FliL"/>
</dbReference>
<evidence type="ECO:0000256" key="3">
    <source>
        <dbReference type="ARBA" id="ARBA00008281"/>
    </source>
</evidence>
<dbReference type="GO" id="GO:0009425">
    <property type="term" value="C:bacterial-type flagellum basal body"/>
    <property type="evidence" value="ECO:0007669"/>
    <property type="project" value="InterPro"/>
</dbReference>
<evidence type="ECO:0000256" key="10">
    <source>
        <dbReference type="RuleBase" id="RU364125"/>
    </source>
</evidence>
<dbReference type="RefSeq" id="WP_128465674.1">
    <property type="nucleotide sequence ID" value="NZ_CP035108.1"/>
</dbReference>
<dbReference type="PANTHER" id="PTHR35091">
    <property type="entry name" value="FLAGELLAR PROTEIN FLIL"/>
    <property type="match status" value="1"/>
</dbReference>
<evidence type="ECO:0000256" key="2">
    <source>
        <dbReference type="ARBA" id="ARBA00004162"/>
    </source>
</evidence>
<name>A0A410JW04_9BACT</name>
<comment type="subcellular location">
    <subcellularLocation>
        <location evidence="2">Cell membrane</location>
        <topology evidence="2">Single-pass membrane protein</topology>
    </subcellularLocation>
</comment>
<keyword evidence="6 10" id="KW-0812">Transmembrane</keyword>